<comment type="caution">
    <text evidence="1">The sequence shown here is derived from an EMBL/GenBank/DDBJ whole genome shotgun (WGS) entry which is preliminary data.</text>
</comment>
<dbReference type="RefSeq" id="WP_200248967.1">
    <property type="nucleotide sequence ID" value="NZ_NRRY01000056.1"/>
</dbReference>
<dbReference type="AlphaFoldDB" id="A0A9X0WCG1"/>
<keyword evidence="2" id="KW-1185">Reference proteome</keyword>
<dbReference type="EMBL" id="NRRY01000056">
    <property type="protein sequence ID" value="MBK1621025.1"/>
    <property type="molecule type" value="Genomic_DNA"/>
</dbReference>
<gene>
    <name evidence="1" type="ORF">CKO42_21895</name>
</gene>
<sequence length="75" mass="8358">MQIEADVSKDGVLTAILPARYRGKRVHVIIDDEAEHATAQWAAISAVLDRAESTSIASRDHREILGEIRQFRESS</sequence>
<dbReference type="Proteomes" id="UP001138768">
    <property type="component" value="Unassembled WGS sequence"/>
</dbReference>
<evidence type="ECO:0000313" key="2">
    <source>
        <dbReference type="Proteomes" id="UP001138768"/>
    </source>
</evidence>
<reference evidence="1 2" key="1">
    <citation type="journal article" date="2020" name="Microorganisms">
        <title>Osmotic Adaptation and Compatible Solute Biosynthesis of Phototrophic Bacteria as Revealed from Genome Analyses.</title>
        <authorList>
            <person name="Imhoff J.F."/>
            <person name="Rahn T."/>
            <person name="Kunzel S."/>
            <person name="Keller A."/>
            <person name="Neulinger S.C."/>
        </authorList>
    </citation>
    <scope>NUCLEOTIDE SEQUENCE [LARGE SCALE GENOMIC DNA]</scope>
    <source>
        <strain evidence="1 2">DSM 25653</strain>
    </source>
</reference>
<organism evidence="1 2">
    <name type="scientific">Lamprobacter modestohalophilus</name>
    <dbReference type="NCBI Taxonomy" id="1064514"/>
    <lineage>
        <taxon>Bacteria</taxon>
        <taxon>Pseudomonadati</taxon>
        <taxon>Pseudomonadota</taxon>
        <taxon>Gammaproteobacteria</taxon>
        <taxon>Chromatiales</taxon>
        <taxon>Chromatiaceae</taxon>
        <taxon>Lamprobacter</taxon>
    </lineage>
</organism>
<accession>A0A9X0WCG1</accession>
<protein>
    <submittedName>
        <fullName evidence="1">Uncharacterized protein</fullName>
    </submittedName>
</protein>
<evidence type="ECO:0000313" key="1">
    <source>
        <dbReference type="EMBL" id="MBK1621025.1"/>
    </source>
</evidence>
<proteinExistence type="predicted"/>
<name>A0A9X0WCG1_9GAMM</name>